<dbReference type="GO" id="GO:0016887">
    <property type="term" value="F:ATP hydrolysis activity"/>
    <property type="evidence" value="ECO:0007669"/>
    <property type="project" value="RHEA"/>
</dbReference>
<evidence type="ECO:0000313" key="16">
    <source>
        <dbReference type="Proteomes" id="UP000317318"/>
    </source>
</evidence>
<keyword evidence="16" id="KW-1185">Reference proteome</keyword>
<dbReference type="GO" id="GO:0003677">
    <property type="term" value="F:DNA binding"/>
    <property type="evidence" value="ECO:0007669"/>
    <property type="project" value="UniProtKB-UniRule"/>
</dbReference>
<comment type="catalytic activity">
    <reaction evidence="11 13">
        <text>ATP + H2O = ADP + phosphate + H(+)</text>
        <dbReference type="Rhea" id="RHEA:13065"/>
        <dbReference type="ChEBI" id="CHEBI:15377"/>
        <dbReference type="ChEBI" id="CHEBI:15378"/>
        <dbReference type="ChEBI" id="CHEBI:30616"/>
        <dbReference type="ChEBI" id="CHEBI:43474"/>
        <dbReference type="ChEBI" id="CHEBI:456216"/>
        <dbReference type="EC" id="5.6.2.3"/>
    </reaction>
</comment>
<dbReference type="Proteomes" id="UP000317318">
    <property type="component" value="Chromosome"/>
</dbReference>
<organism evidence="15 16">
    <name type="scientific">Stratiformator vulcanicus</name>
    <dbReference type="NCBI Taxonomy" id="2527980"/>
    <lineage>
        <taxon>Bacteria</taxon>
        <taxon>Pseudomonadati</taxon>
        <taxon>Planctomycetota</taxon>
        <taxon>Planctomycetia</taxon>
        <taxon>Planctomycetales</taxon>
        <taxon>Planctomycetaceae</taxon>
        <taxon>Stratiformator</taxon>
    </lineage>
</organism>
<feature type="domain" description="SF4 helicase" evidence="14">
    <location>
        <begin position="188"/>
        <end position="452"/>
    </location>
</feature>
<dbReference type="GO" id="GO:0006269">
    <property type="term" value="P:DNA replication, synthesis of primer"/>
    <property type="evidence" value="ECO:0007669"/>
    <property type="project" value="UniProtKB-UniRule"/>
</dbReference>
<name>A0A517R6G8_9PLAN</name>
<dbReference type="GO" id="GO:1990077">
    <property type="term" value="C:primosome complex"/>
    <property type="evidence" value="ECO:0007669"/>
    <property type="project" value="UniProtKB-UniRule"/>
</dbReference>
<keyword evidence="4 13" id="KW-0547">Nucleotide-binding</keyword>
<dbReference type="InterPro" id="IPR016136">
    <property type="entry name" value="DNA_helicase_N/primase_C"/>
</dbReference>
<evidence type="ECO:0000256" key="5">
    <source>
        <dbReference type="ARBA" id="ARBA00022801"/>
    </source>
</evidence>
<dbReference type="SUPFAM" id="SSF48024">
    <property type="entry name" value="N-terminal domain of DnaB helicase"/>
    <property type="match status" value="1"/>
</dbReference>
<dbReference type="CDD" id="cd00984">
    <property type="entry name" value="DnaB_C"/>
    <property type="match status" value="1"/>
</dbReference>
<proteinExistence type="inferred from homology"/>
<evidence type="ECO:0000256" key="11">
    <source>
        <dbReference type="ARBA" id="ARBA00048954"/>
    </source>
</evidence>
<dbReference type="InterPro" id="IPR007694">
    <property type="entry name" value="DNA_helicase_DnaB-like_C"/>
</dbReference>
<evidence type="ECO:0000256" key="7">
    <source>
        <dbReference type="ARBA" id="ARBA00022840"/>
    </source>
</evidence>
<keyword evidence="6 13" id="KW-0347">Helicase</keyword>
<evidence type="ECO:0000256" key="8">
    <source>
        <dbReference type="ARBA" id="ARBA00023125"/>
    </source>
</evidence>
<dbReference type="GO" id="GO:0043139">
    <property type="term" value="F:5'-3' DNA helicase activity"/>
    <property type="evidence" value="ECO:0007669"/>
    <property type="project" value="UniProtKB-EC"/>
</dbReference>
<dbReference type="NCBIfam" id="TIGR00665">
    <property type="entry name" value="DnaB"/>
    <property type="match status" value="1"/>
</dbReference>
<keyword evidence="2 13" id="KW-0639">Primosome</keyword>
<dbReference type="PROSITE" id="PS51199">
    <property type="entry name" value="SF4_HELICASE"/>
    <property type="match status" value="1"/>
</dbReference>
<dbReference type="AlphaFoldDB" id="A0A517R6G8"/>
<dbReference type="RefSeq" id="WP_145365569.1">
    <property type="nucleotide sequence ID" value="NZ_CP036268.1"/>
</dbReference>
<evidence type="ECO:0000256" key="1">
    <source>
        <dbReference type="ARBA" id="ARBA00008428"/>
    </source>
</evidence>
<dbReference type="GO" id="GO:0005829">
    <property type="term" value="C:cytosol"/>
    <property type="evidence" value="ECO:0007669"/>
    <property type="project" value="TreeGrafter"/>
</dbReference>
<dbReference type="Pfam" id="PF00772">
    <property type="entry name" value="DnaB"/>
    <property type="match status" value="1"/>
</dbReference>
<protein>
    <recommendedName>
        <fullName evidence="12 13">Replicative DNA helicase</fullName>
        <ecNumber evidence="12 13">5.6.2.3</ecNumber>
    </recommendedName>
</protein>
<dbReference type="KEGG" id="svp:Pan189_38400"/>
<comment type="function">
    <text evidence="10 13">The main replicative DNA helicase, it participates in initiation and elongation during chromosome replication. Travels ahead of the DNA replisome, separating dsDNA into templates for DNA synthesis. A processive ATP-dependent 5'-3' DNA helicase it has DNA-dependent ATPase activity.</text>
</comment>
<evidence type="ECO:0000256" key="2">
    <source>
        <dbReference type="ARBA" id="ARBA00022515"/>
    </source>
</evidence>
<keyword evidence="9" id="KW-0413">Isomerase</keyword>
<keyword evidence="3 13" id="KW-0235">DNA replication</keyword>
<comment type="similarity">
    <text evidence="1 13">Belongs to the helicase family. DnaB subfamily.</text>
</comment>
<dbReference type="InterPro" id="IPR007692">
    <property type="entry name" value="DNA_helicase_DnaB"/>
</dbReference>
<evidence type="ECO:0000256" key="4">
    <source>
        <dbReference type="ARBA" id="ARBA00022741"/>
    </source>
</evidence>
<dbReference type="InterPro" id="IPR007693">
    <property type="entry name" value="DNA_helicase_DnaB-like_N"/>
</dbReference>
<dbReference type="Pfam" id="PF03796">
    <property type="entry name" value="DnaB_C"/>
    <property type="match status" value="1"/>
</dbReference>
<sequence>MATASAANGAAGQLERVPPQNLEAERGVLGSLLLMNDAIDEVADVVTADSFYSDRHRLIYASIHDLYERGVRGIDVVTLAEKLEKERHLEECGGPAYLVEILESVPHAAHAKYYAEIVREKAVERSLIYACTDILKECYDATRPIDEILQLAEQGIFRILEQQEITERFSIDQILIDAWSRIEQRSQNEGELSGLTTGFSDLDKHTNGFQPSELIILAARPSMGKTALVCNWAEAIADRTGKAVLLFSLEQSKLELAERFLCIRAQVDGHKLRSGEFDEAERYRLMEASSELHELPLFIDDQAGRTVSQIGAIARRLKRQGNLGIIIVDYLQLIEPEDRKAPREQQIAFISRRLKFIAKELSVPVVALAQLNRGVELREDKRPRLADLRESGAIEQDADLISFLHRPDQYDKNDRPGEAEVIIAKHRSGPTGIVKLTWRAKYMRFEDYSGAAEPDGGYGFGDDGF</sequence>
<evidence type="ECO:0000256" key="10">
    <source>
        <dbReference type="ARBA" id="ARBA00044932"/>
    </source>
</evidence>
<dbReference type="OrthoDB" id="9773982at2"/>
<dbReference type="PANTHER" id="PTHR30153:SF2">
    <property type="entry name" value="REPLICATIVE DNA HELICASE"/>
    <property type="match status" value="1"/>
</dbReference>
<gene>
    <name evidence="15" type="primary">dnaC_1</name>
    <name evidence="15" type="ORF">Pan189_38400</name>
</gene>
<evidence type="ECO:0000256" key="13">
    <source>
        <dbReference type="RuleBase" id="RU362085"/>
    </source>
</evidence>
<evidence type="ECO:0000259" key="14">
    <source>
        <dbReference type="PROSITE" id="PS51199"/>
    </source>
</evidence>
<dbReference type="Gene3D" id="1.10.860.10">
    <property type="entry name" value="DNAb Helicase, Chain A"/>
    <property type="match status" value="1"/>
</dbReference>
<evidence type="ECO:0000256" key="3">
    <source>
        <dbReference type="ARBA" id="ARBA00022705"/>
    </source>
</evidence>
<dbReference type="PANTHER" id="PTHR30153">
    <property type="entry name" value="REPLICATIVE DNA HELICASE DNAB"/>
    <property type="match status" value="1"/>
</dbReference>
<dbReference type="FunFam" id="1.10.860.10:FF:000001">
    <property type="entry name" value="Replicative DNA helicase"/>
    <property type="match status" value="1"/>
</dbReference>
<keyword evidence="8 13" id="KW-0238">DNA-binding</keyword>
<evidence type="ECO:0000313" key="15">
    <source>
        <dbReference type="EMBL" id="QDT39433.1"/>
    </source>
</evidence>
<keyword evidence="5 13" id="KW-0378">Hydrolase</keyword>
<evidence type="ECO:0000256" key="9">
    <source>
        <dbReference type="ARBA" id="ARBA00023235"/>
    </source>
</evidence>
<dbReference type="Gene3D" id="3.40.50.300">
    <property type="entry name" value="P-loop containing nucleotide triphosphate hydrolases"/>
    <property type="match status" value="1"/>
</dbReference>
<dbReference type="GO" id="GO:0005524">
    <property type="term" value="F:ATP binding"/>
    <property type="evidence" value="ECO:0007669"/>
    <property type="project" value="UniProtKB-UniRule"/>
</dbReference>
<dbReference type="EMBL" id="CP036268">
    <property type="protein sequence ID" value="QDT39433.1"/>
    <property type="molecule type" value="Genomic_DNA"/>
</dbReference>
<reference evidence="15 16" key="1">
    <citation type="submission" date="2019-02" db="EMBL/GenBank/DDBJ databases">
        <title>Deep-cultivation of Planctomycetes and their phenomic and genomic characterization uncovers novel biology.</title>
        <authorList>
            <person name="Wiegand S."/>
            <person name="Jogler M."/>
            <person name="Boedeker C."/>
            <person name="Pinto D."/>
            <person name="Vollmers J."/>
            <person name="Rivas-Marin E."/>
            <person name="Kohn T."/>
            <person name="Peeters S.H."/>
            <person name="Heuer A."/>
            <person name="Rast P."/>
            <person name="Oberbeckmann S."/>
            <person name="Bunk B."/>
            <person name="Jeske O."/>
            <person name="Meyerdierks A."/>
            <person name="Storesund J.E."/>
            <person name="Kallscheuer N."/>
            <person name="Luecker S."/>
            <person name="Lage O.M."/>
            <person name="Pohl T."/>
            <person name="Merkel B.J."/>
            <person name="Hornburger P."/>
            <person name="Mueller R.-W."/>
            <person name="Bruemmer F."/>
            <person name="Labrenz M."/>
            <person name="Spormann A.M."/>
            <person name="Op den Camp H."/>
            <person name="Overmann J."/>
            <person name="Amann R."/>
            <person name="Jetten M.S.M."/>
            <person name="Mascher T."/>
            <person name="Medema M.H."/>
            <person name="Devos D.P."/>
            <person name="Kaster A.-K."/>
            <person name="Ovreas L."/>
            <person name="Rohde M."/>
            <person name="Galperin M.Y."/>
            <person name="Jogler C."/>
        </authorList>
    </citation>
    <scope>NUCLEOTIDE SEQUENCE [LARGE SCALE GENOMIC DNA]</scope>
    <source>
        <strain evidence="15 16">Pan189</strain>
    </source>
</reference>
<dbReference type="EC" id="5.6.2.3" evidence="12 13"/>
<evidence type="ECO:0000256" key="12">
    <source>
        <dbReference type="NCBIfam" id="TIGR00665"/>
    </source>
</evidence>
<dbReference type="InterPro" id="IPR027417">
    <property type="entry name" value="P-loop_NTPase"/>
</dbReference>
<dbReference type="InterPro" id="IPR036185">
    <property type="entry name" value="DNA_heli_DnaB-like_N_sf"/>
</dbReference>
<keyword evidence="7 13" id="KW-0067">ATP-binding</keyword>
<accession>A0A517R6G8</accession>
<evidence type="ECO:0000256" key="6">
    <source>
        <dbReference type="ARBA" id="ARBA00022806"/>
    </source>
</evidence>
<dbReference type="SUPFAM" id="SSF52540">
    <property type="entry name" value="P-loop containing nucleoside triphosphate hydrolases"/>
    <property type="match status" value="1"/>
</dbReference>